<proteinExistence type="predicted"/>
<dbReference type="SUPFAM" id="SSF54909">
    <property type="entry name" value="Dimeric alpha+beta barrel"/>
    <property type="match status" value="1"/>
</dbReference>
<dbReference type="Gene3D" id="3.30.70.100">
    <property type="match status" value="1"/>
</dbReference>
<gene>
    <name evidence="1" type="ORF">UFOPK3164_00187</name>
    <name evidence="2" type="ORF">UFOPK3427_00882</name>
    <name evidence="3" type="ORF">UFOPK4112_00203</name>
</gene>
<organism evidence="2">
    <name type="scientific">freshwater metagenome</name>
    <dbReference type="NCBI Taxonomy" id="449393"/>
    <lineage>
        <taxon>unclassified sequences</taxon>
        <taxon>metagenomes</taxon>
        <taxon>ecological metagenomes</taxon>
    </lineage>
</organism>
<evidence type="ECO:0000313" key="2">
    <source>
        <dbReference type="EMBL" id="CAB4872271.1"/>
    </source>
</evidence>
<dbReference type="EMBL" id="CAFBLT010000001">
    <property type="protein sequence ID" value="CAB4872271.1"/>
    <property type="molecule type" value="Genomic_DNA"/>
</dbReference>
<dbReference type="EMBL" id="CAFBPM010000001">
    <property type="protein sequence ID" value="CAB5008996.1"/>
    <property type="molecule type" value="Genomic_DNA"/>
</dbReference>
<name>A0A6J7DNS1_9ZZZZ</name>
<dbReference type="EMBL" id="CAFABE010000004">
    <property type="protein sequence ID" value="CAB4817562.1"/>
    <property type="molecule type" value="Genomic_DNA"/>
</dbReference>
<reference evidence="2" key="1">
    <citation type="submission" date="2020-05" db="EMBL/GenBank/DDBJ databases">
        <authorList>
            <person name="Chiriac C."/>
            <person name="Salcher M."/>
            <person name="Ghai R."/>
            <person name="Kavagutti S V."/>
        </authorList>
    </citation>
    <scope>NUCLEOTIDE SEQUENCE</scope>
</reference>
<evidence type="ECO:0000313" key="1">
    <source>
        <dbReference type="EMBL" id="CAB4817562.1"/>
    </source>
</evidence>
<evidence type="ECO:0000313" key="3">
    <source>
        <dbReference type="EMBL" id="CAB5008996.1"/>
    </source>
</evidence>
<dbReference type="AlphaFoldDB" id="A0A6J7DNS1"/>
<dbReference type="InterPro" id="IPR011008">
    <property type="entry name" value="Dimeric_a/b-barrel"/>
</dbReference>
<sequence length="208" mass="22945">MDYGIIDFDYAGHLATRPEEEDGPIWMVNFMRYKKVASYADGGEQISGKQADNRYAPTDVLAKIGADMVFVGDVLDTDGSWDRMAIVRYPTRKAFIDMQTREDFKEKKVHKDAGMEFTVIMCSLPLGPRNGEGDGSGTVQFVGFPAGTPSPAPLEHAVMFSVEGTIIGDERRWDHLAIVYSDDEITGLPEGAMVVRSQPTIDTITSLI</sequence>
<protein>
    <submittedName>
        <fullName evidence="2">Unannotated protein</fullName>
    </submittedName>
</protein>
<accession>A0A6J7DNS1</accession>